<reference evidence="4 5" key="1">
    <citation type="submission" date="2009-04" db="EMBL/GenBank/DDBJ databases">
        <authorList>
            <person name="Sebastian Y."/>
            <person name="Madupu R."/>
            <person name="Durkin A.S."/>
            <person name="Torralba M."/>
            <person name="Methe B."/>
            <person name="Sutton G.G."/>
            <person name="Strausberg R.L."/>
            <person name="Nelson K.E."/>
        </authorList>
    </citation>
    <scope>NUCLEOTIDE SEQUENCE [LARGE SCALE GENOMIC DNA]</scope>
    <source>
        <strain evidence="5">ATCC 35406 / BCRC 14492 / JCM 8526 / NCTC 13058 / HG 370</strain>
    </source>
</reference>
<dbReference type="InterPro" id="IPR055346">
    <property type="entry name" value="Fe-S_cluster_assembly_SufBD"/>
</dbReference>
<dbReference type="Pfam" id="PF01458">
    <property type="entry name" value="SUFBD_core"/>
    <property type="match status" value="1"/>
</dbReference>
<dbReference type="PANTHER" id="PTHR43575:SF1">
    <property type="entry name" value="PROTEIN ABCI7, CHLOROPLASTIC"/>
    <property type="match status" value="1"/>
</dbReference>
<dbReference type="EMBL" id="ACNN01000026">
    <property type="protein sequence ID" value="EEN82475.1"/>
    <property type="molecule type" value="Genomic_DNA"/>
</dbReference>
<name>C3JBY9_POREA</name>
<comment type="similarity">
    <text evidence="1">Belongs to the iron-sulfur cluster assembly SufBD family.</text>
</comment>
<evidence type="ECO:0000313" key="4">
    <source>
        <dbReference type="EMBL" id="EEN82475.1"/>
    </source>
</evidence>
<evidence type="ECO:0000313" key="5">
    <source>
        <dbReference type="Proteomes" id="UP000004295"/>
    </source>
</evidence>
<accession>C3JBY9</accession>
<dbReference type="NCBIfam" id="TIGR01981">
    <property type="entry name" value="sufD"/>
    <property type="match status" value="1"/>
</dbReference>
<dbReference type="GeneID" id="93365941"/>
<dbReference type="Pfam" id="PF19295">
    <property type="entry name" value="SufBD_N"/>
    <property type="match status" value="1"/>
</dbReference>
<dbReference type="Proteomes" id="UP000004295">
    <property type="component" value="Unassembled WGS sequence"/>
</dbReference>
<sequence length="454" mass="51542">MESIAKTYLDLFDENRKAIEKGSFPLMNNAREGAREDYSAHGLPSLRSENYNRTDIHDLFSLDYGVNINGVQFPLHDTKGFSCDVEDMPYMQGIILNERFDRNLSQGLEQLPTGVYIGSLRAFLTEHPEREPQFAKIYGRYAETDIDGIVALNTMFAQDAVLLFVPKGVKVTEPLRLIQLVRADVPMLLFRRVLIVLEEESAIEVLVCNHTLDKHDFLVDQVIEVHVAENAQLKLYDVEESSSRMRHLSTLCLRQYESSKVLINGLTLNNGITRNSYWTRFMGPHAELTLAGLAIGTQAQHVDNFTYISHIFPECKTHELFKYIMDDEAVGAFAGRIFVSAQAQKTDAQQSNRNLLLSPNARVYSKPQLEIYADDVKCSHGMTTGQLDEEALFYMQQRGVSKDEARTLLSIAFTDDVVRLIELEPLRASIVDVISSRFNNQEIRHCNKCGKVCF</sequence>
<dbReference type="InterPro" id="IPR045595">
    <property type="entry name" value="SufBD_N"/>
</dbReference>
<feature type="domain" description="SUF system FeS cluster assembly SufBD N-terminal" evidence="3">
    <location>
        <begin position="3"/>
        <end position="177"/>
    </location>
</feature>
<protein>
    <submittedName>
        <fullName evidence="4">Putative FeS assembly protein SufD</fullName>
    </submittedName>
</protein>
<keyword evidence="5" id="KW-1185">Reference proteome</keyword>
<comment type="caution">
    <text evidence="4">The sequence shown here is derived from an EMBL/GenBank/DDBJ whole genome shotgun (WGS) entry which is preliminary data.</text>
</comment>
<dbReference type="PANTHER" id="PTHR43575">
    <property type="entry name" value="PROTEIN ABCI7, CHLOROPLASTIC"/>
    <property type="match status" value="1"/>
</dbReference>
<dbReference type="eggNOG" id="COG0719">
    <property type="taxonomic scope" value="Bacteria"/>
</dbReference>
<dbReference type="InterPro" id="IPR037284">
    <property type="entry name" value="SUF_FeS_clus_asmbl_SufBD_sf"/>
</dbReference>
<feature type="domain" description="SUF system FeS cluster assembly SufBD core" evidence="2">
    <location>
        <begin position="187"/>
        <end position="413"/>
    </location>
</feature>
<evidence type="ECO:0000259" key="2">
    <source>
        <dbReference type="Pfam" id="PF01458"/>
    </source>
</evidence>
<dbReference type="RefSeq" id="WP_004334312.1">
    <property type="nucleotide sequence ID" value="NZ_ACNN01000026.1"/>
</dbReference>
<dbReference type="AlphaFoldDB" id="C3JBY9"/>
<dbReference type="InterPro" id="IPR011542">
    <property type="entry name" value="SUF_FeS_clus_asmbl_SufD"/>
</dbReference>
<organism evidence="4 5">
    <name type="scientific">Porphyromonas endodontalis (strain ATCC 35406 / DSM 24491 / JCM 8526 / CCUG 16442 / BCRC 14492 / NCTC 13058 / HG 370)</name>
    <name type="common">Bacteroides endodontalis</name>
    <dbReference type="NCBI Taxonomy" id="553175"/>
    <lineage>
        <taxon>Bacteria</taxon>
        <taxon>Pseudomonadati</taxon>
        <taxon>Bacteroidota</taxon>
        <taxon>Bacteroidia</taxon>
        <taxon>Bacteroidales</taxon>
        <taxon>Porphyromonadaceae</taxon>
        <taxon>Porphyromonas</taxon>
    </lineage>
</organism>
<dbReference type="STRING" id="553175.POREN0001_1877"/>
<dbReference type="SUPFAM" id="SSF101960">
    <property type="entry name" value="Stabilizer of iron transporter SufD"/>
    <property type="match status" value="1"/>
</dbReference>
<dbReference type="InterPro" id="IPR000825">
    <property type="entry name" value="SUF_FeS_clus_asmbl_SufBD_core"/>
</dbReference>
<proteinExistence type="inferred from homology"/>
<evidence type="ECO:0000256" key="1">
    <source>
        <dbReference type="ARBA" id="ARBA00043967"/>
    </source>
</evidence>
<gene>
    <name evidence="4" type="ORF">POREN0001_1877</name>
</gene>
<evidence type="ECO:0000259" key="3">
    <source>
        <dbReference type="Pfam" id="PF19295"/>
    </source>
</evidence>
<dbReference type="GO" id="GO:0016226">
    <property type="term" value="P:iron-sulfur cluster assembly"/>
    <property type="evidence" value="ECO:0007669"/>
    <property type="project" value="InterPro"/>
</dbReference>